<dbReference type="AlphaFoldDB" id="A0A2D1KMM6"/>
<accession>A0A2D1KMM6</accession>
<protein>
    <submittedName>
        <fullName evidence="1">Uncharacterized protein</fullName>
    </submittedName>
</protein>
<gene>
    <name evidence="1" type="ORF">LC20004_05440</name>
</gene>
<proteinExistence type="predicted"/>
<name>A0A2D1KMM6_9LACO</name>
<evidence type="ECO:0000313" key="2">
    <source>
        <dbReference type="Proteomes" id="UP000223559"/>
    </source>
</evidence>
<dbReference type="EMBL" id="CP017697">
    <property type="protein sequence ID" value="ATO43383.1"/>
    <property type="molecule type" value="Genomic_DNA"/>
</dbReference>
<sequence length="75" mass="8139">MCDRIKSVPIKMYASTSNTAESAITRKLITIEDESAAVEAVAKIVTTFGLTYDLWQDVSDKVSETILANGTLKKG</sequence>
<organism evidence="1 2">
    <name type="scientific">Loigolactobacillus coryniformis subsp. torquens DSM 20004 = KCTC 3535</name>
    <dbReference type="NCBI Taxonomy" id="1423822"/>
    <lineage>
        <taxon>Bacteria</taxon>
        <taxon>Bacillati</taxon>
        <taxon>Bacillota</taxon>
        <taxon>Bacilli</taxon>
        <taxon>Lactobacillales</taxon>
        <taxon>Lactobacillaceae</taxon>
        <taxon>Loigolactobacillus</taxon>
    </lineage>
</organism>
<reference evidence="1 2" key="1">
    <citation type="submission" date="2016-10" db="EMBL/GenBank/DDBJ databases">
        <title>The whole genome sequencing and assembly of L. cotyniformis subsp. torquens DSM 20004 strain.</title>
        <authorList>
            <person name="Park M.-K."/>
            <person name="Lee Y.-J."/>
            <person name="Yi H."/>
            <person name="Bahn Y.-S."/>
            <person name="Kim J.F."/>
            <person name="Lee D.-W."/>
        </authorList>
    </citation>
    <scope>NUCLEOTIDE SEQUENCE [LARGE SCALE GENOMIC DNA]</scope>
    <source>
        <strain evidence="1 2">DSM 20004</strain>
    </source>
</reference>
<dbReference type="Proteomes" id="UP000223559">
    <property type="component" value="Chromosome"/>
</dbReference>
<keyword evidence="2" id="KW-1185">Reference proteome</keyword>
<dbReference type="KEGG" id="lcy:LC20004_05440"/>
<evidence type="ECO:0000313" key="1">
    <source>
        <dbReference type="EMBL" id="ATO43383.1"/>
    </source>
</evidence>
<dbReference type="RefSeq" id="WP_010013002.1">
    <property type="nucleotide sequence ID" value="NZ_AEOS01000102.1"/>
</dbReference>